<evidence type="ECO:0000313" key="2">
    <source>
        <dbReference type="Proteomes" id="UP000828390"/>
    </source>
</evidence>
<evidence type="ECO:0000313" key="1">
    <source>
        <dbReference type="EMBL" id="KAH3877648.1"/>
    </source>
</evidence>
<organism evidence="1 2">
    <name type="scientific">Dreissena polymorpha</name>
    <name type="common">Zebra mussel</name>
    <name type="synonym">Mytilus polymorpha</name>
    <dbReference type="NCBI Taxonomy" id="45954"/>
    <lineage>
        <taxon>Eukaryota</taxon>
        <taxon>Metazoa</taxon>
        <taxon>Spiralia</taxon>
        <taxon>Lophotrochozoa</taxon>
        <taxon>Mollusca</taxon>
        <taxon>Bivalvia</taxon>
        <taxon>Autobranchia</taxon>
        <taxon>Heteroconchia</taxon>
        <taxon>Euheterodonta</taxon>
        <taxon>Imparidentia</taxon>
        <taxon>Neoheterodontei</taxon>
        <taxon>Myida</taxon>
        <taxon>Dreissenoidea</taxon>
        <taxon>Dreissenidae</taxon>
        <taxon>Dreissena</taxon>
    </lineage>
</organism>
<reference evidence="1" key="1">
    <citation type="journal article" date="2019" name="bioRxiv">
        <title>The Genome of the Zebra Mussel, Dreissena polymorpha: A Resource for Invasive Species Research.</title>
        <authorList>
            <person name="McCartney M.A."/>
            <person name="Auch B."/>
            <person name="Kono T."/>
            <person name="Mallez S."/>
            <person name="Zhang Y."/>
            <person name="Obille A."/>
            <person name="Becker A."/>
            <person name="Abrahante J.E."/>
            <person name="Garbe J."/>
            <person name="Badalamenti J.P."/>
            <person name="Herman A."/>
            <person name="Mangelson H."/>
            <person name="Liachko I."/>
            <person name="Sullivan S."/>
            <person name="Sone E.D."/>
            <person name="Koren S."/>
            <person name="Silverstein K.A.T."/>
            <person name="Beckman K.B."/>
            <person name="Gohl D.M."/>
        </authorList>
    </citation>
    <scope>NUCLEOTIDE SEQUENCE</scope>
    <source>
        <strain evidence="1">Duluth1</strain>
        <tissue evidence="1">Whole animal</tissue>
    </source>
</reference>
<accession>A0A9D4RSY2</accession>
<dbReference type="Proteomes" id="UP000828390">
    <property type="component" value="Unassembled WGS sequence"/>
</dbReference>
<gene>
    <name evidence="1" type="ORF">DPMN_001524</name>
</gene>
<proteinExistence type="predicted"/>
<dbReference type="PANTHER" id="PTHR46601">
    <property type="entry name" value="ULP_PROTEASE DOMAIN-CONTAINING PROTEIN"/>
    <property type="match status" value="1"/>
</dbReference>
<protein>
    <submittedName>
        <fullName evidence="1">Uncharacterized protein</fullName>
    </submittedName>
</protein>
<dbReference type="AlphaFoldDB" id="A0A9D4RSY2"/>
<comment type="caution">
    <text evidence="1">The sequence shown here is derived from an EMBL/GenBank/DDBJ whole genome shotgun (WGS) entry which is preliminary data.</text>
</comment>
<dbReference type="EMBL" id="JAIWYP010000001">
    <property type="protein sequence ID" value="KAH3877648.1"/>
    <property type="molecule type" value="Genomic_DNA"/>
</dbReference>
<reference evidence="1" key="2">
    <citation type="submission" date="2020-11" db="EMBL/GenBank/DDBJ databases">
        <authorList>
            <person name="McCartney M.A."/>
            <person name="Auch B."/>
            <person name="Kono T."/>
            <person name="Mallez S."/>
            <person name="Becker A."/>
            <person name="Gohl D.M."/>
            <person name="Silverstein K.A.T."/>
            <person name="Koren S."/>
            <person name="Bechman K.B."/>
            <person name="Herman A."/>
            <person name="Abrahante J.E."/>
            <person name="Garbe J."/>
        </authorList>
    </citation>
    <scope>NUCLEOTIDE SEQUENCE</scope>
    <source>
        <strain evidence="1">Duluth1</strain>
        <tissue evidence="1">Whole animal</tissue>
    </source>
</reference>
<sequence length="151" mass="17871">MTDMLTNKIQDDTEVEFEDLKRKTKIVKSKNTKEVYNHSQLQFRDFLQHVSRVKTQYTAIRTLKAHLPRNEILIHMDFAEKFTCSNADKVQSAYWNSTGVTLHPVDDDKQEATWPLRDDEQDVEFEQFEREIQEPTACSKSKRKFKLEDAD</sequence>
<name>A0A9D4RSY2_DREPO</name>
<keyword evidence="2" id="KW-1185">Reference proteome</keyword>
<dbReference type="PANTHER" id="PTHR46601:SF1">
    <property type="entry name" value="ADF-H DOMAIN-CONTAINING PROTEIN"/>
    <property type="match status" value="1"/>
</dbReference>